<keyword evidence="2" id="KW-0472">Membrane</keyword>
<gene>
    <name evidence="3" type="ORF">ACFFJP_01530</name>
</gene>
<evidence type="ECO:0000256" key="1">
    <source>
        <dbReference type="SAM" id="MobiDB-lite"/>
    </source>
</evidence>
<organism evidence="3 4">
    <name type="scientific">Rheinheimera tilapiae</name>
    <dbReference type="NCBI Taxonomy" id="875043"/>
    <lineage>
        <taxon>Bacteria</taxon>
        <taxon>Pseudomonadati</taxon>
        <taxon>Pseudomonadota</taxon>
        <taxon>Gammaproteobacteria</taxon>
        <taxon>Chromatiales</taxon>
        <taxon>Chromatiaceae</taxon>
        <taxon>Rheinheimera</taxon>
    </lineage>
</organism>
<sequence>MPAEPAGPADTPGAAPVHAAAPGLVDQLKEYLQLIRSQWRQQLQLLTLETQRAAESLVAICVLGLFAALLLLSSWVILLLLVWTGLAALGWSAWQGLLVLLLLQLLALAICLRQIRYHSHFLRFPATLQSWSDHPPGDSGNKSEPLAEVAPCPSHPVS</sequence>
<name>A0ABV6B7X4_9GAMM</name>
<protein>
    <submittedName>
        <fullName evidence="3">Phage holin family protein</fullName>
    </submittedName>
</protein>
<keyword evidence="2" id="KW-1133">Transmembrane helix</keyword>
<dbReference type="Pfam" id="PF07332">
    <property type="entry name" value="Phage_holin_3_6"/>
    <property type="match status" value="1"/>
</dbReference>
<keyword evidence="2" id="KW-0812">Transmembrane</keyword>
<feature type="transmembrane region" description="Helical" evidence="2">
    <location>
        <begin position="92"/>
        <end position="112"/>
    </location>
</feature>
<comment type="caution">
    <text evidence="3">The sequence shown here is derived from an EMBL/GenBank/DDBJ whole genome shotgun (WGS) entry which is preliminary data.</text>
</comment>
<dbReference type="EMBL" id="JBHLXP010000001">
    <property type="protein sequence ID" value="MFC0046968.1"/>
    <property type="molecule type" value="Genomic_DNA"/>
</dbReference>
<dbReference type="RefSeq" id="WP_377239741.1">
    <property type="nucleotide sequence ID" value="NZ_JBHLXP010000001.1"/>
</dbReference>
<proteinExistence type="predicted"/>
<evidence type="ECO:0000313" key="3">
    <source>
        <dbReference type="EMBL" id="MFC0046968.1"/>
    </source>
</evidence>
<keyword evidence="4" id="KW-1185">Reference proteome</keyword>
<accession>A0ABV6B7X4</accession>
<evidence type="ECO:0000313" key="4">
    <source>
        <dbReference type="Proteomes" id="UP001589813"/>
    </source>
</evidence>
<reference evidence="3 4" key="1">
    <citation type="submission" date="2024-09" db="EMBL/GenBank/DDBJ databases">
        <authorList>
            <person name="Sun Q."/>
            <person name="Mori K."/>
        </authorList>
    </citation>
    <scope>NUCLEOTIDE SEQUENCE [LARGE SCALE GENOMIC DNA]</scope>
    <source>
        <strain evidence="3 4">KCTC 23315</strain>
    </source>
</reference>
<feature type="transmembrane region" description="Helical" evidence="2">
    <location>
        <begin position="57"/>
        <end position="86"/>
    </location>
</feature>
<feature type="region of interest" description="Disordered" evidence="1">
    <location>
        <begin position="133"/>
        <end position="158"/>
    </location>
</feature>
<dbReference type="Proteomes" id="UP001589813">
    <property type="component" value="Unassembled WGS sequence"/>
</dbReference>
<dbReference type="InterPro" id="IPR009937">
    <property type="entry name" value="Phage_holin_3_6"/>
</dbReference>
<evidence type="ECO:0000256" key="2">
    <source>
        <dbReference type="SAM" id="Phobius"/>
    </source>
</evidence>